<dbReference type="Gene3D" id="3.30.70.1430">
    <property type="entry name" value="Multidrug efflux transporter AcrB pore domain"/>
    <property type="match status" value="2"/>
</dbReference>
<sequence length="1044" mass="113548">MIEAVIRASLRNRGLVLVAALLLTIAGLLNLRTMPVDALPDLSDVQVIIRTPFAGQAPQVVEDQVTYPLTTAMLSVPGAETVRGYSFFGDSYVYIIFDDDTDPYWARSRVLEYLSQVSSRLPPGVTPALGPDATGVGWVYEYALVDRTNQRDLSQLRAIQDWFLKYELQTVAGVSEVASVGGMVKQYQVIVDPDRLSAYGLTLSAVNQAIRAGNQEVGGSVIEMAETEFMVRATGYIEGLDDLRAVPLKVAQDGTPVLLGDVAQVQTGPQLRRGVADLNGEGEVAGGIIVMRSGENAQATIAAVKQRLAELQGSLPDGVEVVPTYDRSELIGRSVDNLYTKLLEEFAVVAFICALFLFHLRSSLVAIATLPLGILAALLIMRGQDLNANIMSLGGIAIAIGAMVDGAIVMIENVHKHLEHDPEKAKTDRWGVIAKASAEVGPALFFSLLIITFSFLPVFTLEAQEGRLFAPLAFTKTYAMAAAAILSITVVPVLMGYLIRGKIMPENRNPVNRLLSWIYRPVIRLVMRAPWVMVAAGILVMTSAIWPLSRLGSEFMPPLDEGDWMYMPTTRPGLSIGEATQLLQQTDRLIKSVPEVAQVFGKIGRADTATDPAPLSMIETIIRFKPESEWREGMTIESIREEIQRTVDLPGVTNAWVMPIKTRIDMLATGIKTPVGIKIGGPDLPVIQSVGADIEALLPQVQGTASVFAERVAGGRYVTVDIDRAAAARHGLNINDVQAVISSAIGGMNVSETIEGLERFPINVRYPQEVRGSIDTIRDLPVLTSEGERIRLGDVAQIEIEDGPPMIKSENSRPTGWVYVDIAERDIGSYVQAAQQHLAENLELPAGYSLTWSGQYEYMERAKERLTLVVPLTLLIIAFLLYLAFRRLGEVLIIMATLPMAIAGSSWLLWWLAFDLSVAVAVGFIALAGVAVEIGVIMLIYLNQYRARYLEQAQENGGASVDGLREAIAAGALQRLRPIVMTVAAITAGLLPIMQGHGTGGEIMKRIAAPMVGGMISTLVLTLLVLPAVYFLWQKWLLRAQLHK</sequence>
<gene>
    <name evidence="9" type="ORF">PHACT_04585</name>
</gene>
<dbReference type="Pfam" id="PF00873">
    <property type="entry name" value="ACR_tran"/>
    <property type="match status" value="1"/>
</dbReference>
<dbReference type="PANTHER" id="PTHR32063">
    <property type="match status" value="1"/>
</dbReference>
<feature type="transmembrane region" description="Helical" evidence="8">
    <location>
        <begin position="365"/>
        <end position="384"/>
    </location>
</feature>
<dbReference type="GO" id="GO:0042910">
    <property type="term" value="F:xenobiotic transmembrane transporter activity"/>
    <property type="evidence" value="ECO:0007669"/>
    <property type="project" value="TreeGrafter"/>
</dbReference>
<protein>
    <submittedName>
        <fullName evidence="9">Cation transporter</fullName>
    </submittedName>
</protein>
<feature type="transmembrane region" description="Helical" evidence="8">
    <location>
        <begin position="432"/>
        <end position="458"/>
    </location>
</feature>
<evidence type="ECO:0000256" key="7">
    <source>
        <dbReference type="ARBA" id="ARBA00023136"/>
    </source>
</evidence>
<keyword evidence="6 8" id="KW-1133">Transmembrane helix</keyword>
<dbReference type="STRING" id="1524254.PHACT_04585"/>
<keyword evidence="5 8" id="KW-0812">Transmembrane</keyword>
<evidence type="ECO:0000256" key="5">
    <source>
        <dbReference type="ARBA" id="ARBA00022692"/>
    </source>
</evidence>
<dbReference type="PRINTS" id="PR00702">
    <property type="entry name" value="ACRIFLAVINRP"/>
</dbReference>
<dbReference type="SUPFAM" id="SSF82714">
    <property type="entry name" value="Multidrug efflux transporter AcrB TolC docking domain, DN and DC subdomains"/>
    <property type="match status" value="2"/>
</dbReference>
<comment type="caution">
    <text evidence="9">The sequence shown here is derived from an EMBL/GenBank/DDBJ whole genome shotgun (WGS) entry which is preliminary data.</text>
</comment>
<dbReference type="Gene3D" id="1.20.1640.10">
    <property type="entry name" value="Multidrug efflux transporter AcrB transmembrane domain"/>
    <property type="match status" value="2"/>
</dbReference>
<dbReference type="SUPFAM" id="SSF82693">
    <property type="entry name" value="Multidrug efflux transporter AcrB pore domain, PN1, PN2, PC1 and PC2 subdomains"/>
    <property type="match status" value="2"/>
</dbReference>
<comment type="similarity">
    <text evidence="2">Belongs to the resistance-nodulation-cell division (RND) (TC 2.A.6) family.</text>
</comment>
<organism evidence="9 10">
    <name type="scientific">Pseudohongiella acticola</name>
    <dbReference type="NCBI Taxonomy" id="1524254"/>
    <lineage>
        <taxon>Bacteria</taxon>
        <taxon>Pseudomonadati</taxon>
        <taxon>Pseudomonadota</taxon>
        <taxon>Gammaproteobacteria</taxon>
        <taxon>Pseudomonadales</taxon>
        <taxon>Pseudohongiellaceae</taxon>
        <taxon>Pseudohongiella</taxon>
    </lineage>
</organism>
<feature type="transmembrane region" description="Helical" evidence="8">
    <location>
        <begin position="978"/>
        <end position="995"/>
    </location>
</feature>
<evidence type="ECO:0000256" key="1">
    <source>
        <dbReference type="ARBA" id="ARBA00004651"/>
    </source>
</evidence>
<evidence type="ECO:0000256" key="8">
    <source>
        <dbReference type="SAM" id="Phobius"/>
    </source>
</evidence>
<dbReference type="RefSeq" id="WP_070116114.1">
    <property type="nucleotide sequence ID" value="NZ_MASR01000001.1"/>
</dbReference>
<dbReference type="InterPro" id="IPR001036">
    <property type="entry name" value="Acrflvin-R"/>
</dbReference>
<feature type="transmembrane region" description="Helical" evidence="8">
    <location>
        <begin position="892"/>
        <end position="912"/>
    </location>
</feature>
<dbReference type="SUPFAM" id="SSF82866">
    <property type="entry name" value="Multidrug efflux transporter AcrB transmembrane domain"/>
    <property type="match status" value="2"/>
</dbReference>
<evidence type="ECO:0000313" key="10">
    <source>
        <dbReference type="Proteomes" id="UP000175669"/>
    </source>
</evidence>
<dbReference type="EMBL" id="MASR01000001">
    <property type="protein sequence ID" value="OFE12498.1"/>
    <property type="molecule type" value="Genomic_DNA"/>
</dbReference>
<keyword evidence="3" id="KW-0813">Transport</keyword>
<comment type="subcellular location">
    <subcellularLocation>
        <location evidence="1">Cell membrane</location>
        <topology evidence="1">Multi-pass membrane protein</topology>
    </subcellularLocation>
</comment>
<evidence type="ECO:0000256" key="6">
    <source>
        <dbReference type="ARBA" id="ARBA00022989"/>
    </source>
</evidence>
<feature type="transmembrane region" description="Helical" evidence="8">
    <location>
        <begin position="529"/>
        <end position="548"/>
    </location>
</feature>
<feature type="transmembrane region" description="Helical" evidence="8">
    <location>
        <begin position="478"/>
        <end position="499"/>
    </location>
</feature>
<proteinExistence type="inferred from homology"/>
<dbReference type="Proteomes" id="UP000175669">
    <property type="component" value="Unassembled WGS sequence"/>
</dbReference>
<keyword evidence="4" id="KW-1003">Cell membrane</keyword>
<evidence type="ECO:0000313" key="9">
    <source>
        <dbReference type="EMBL" id="OFE12498.1"/>
    </source>
</evidence>
<evidence type="ECO:0000256" key="4">
    <source>
        <dbReference type="ARBA" id="ARBA00022475"/>
    </source>
</evidence>
<keyword evidence="7 8" id="KW-0472">Membrane</keyword>
<dbReference type="Gene3D" id="3.30.70.1440">
    <property type="entry name" value="Multidrug efflux transporter AcrB pore domain"/>
    <property type="match status" value="1"/>
</dbReference>
<dbReference type="Gene3D" id="3.30.2090.10">
    <property type="entry name" value="Multidrug efflux transporter AcrB TolC docking domain, DN and DC subdomains"/>
    <property type="match status" value="2"/>
</dbReference>
<reference evidence="10" key="1">
    <citation type="submission" date="2016-07" db="EMBL/GenBank/DDBJ databases">
        <authorList>
            <person name="Florea S."/>
            <person name="Webb J.S."/>
            <person name="Jaromczyk J."/>
            <person name="Schardl C.L."/>
        </authorList>
    </citation>
    <scope>NUCLEOTIDE SEQUENCE [LARGE SCALE GENOMIC DNA]</scope>
    <source>
        <strain evidence="10">KCTC 42131</strain>
    </source>
</reference>
<feature type="transmembrane region" description="Helical" evidence="8">
    <location>
        <begin position="866"/>
        <end position="885"/>
    </location>
</feature>
<keyword evidence="10" id="KW-1185">Reference proteome</keyword>
<accession>A0A1E8CJB4</accession>
<dbReference type="GO" id="GO:0008324">
    <property type="term" value="F:monoatomic cation transmembrane transporter activity"/>
    <property type="evidence" value="ECO:0007669"/>
    <property type="project" value="InterPro"/>
</dbReference>
<dbReference type="AlphaFoldDB" id="A0A1E8CJB4"/>
<dbReference type="PANTHER" id="PTHR32063:SF19">
    <property type="entry name" value="CATION EFFLUX SYSTEM PROTEIN CUSA"/>
    <property type="match status" value="1"/>
</dbReference>
<dbReference type="InterPro" id="IPR027463">
    <property type="entry name" value="AcrB_DN_DC_subdom"/>
</dbReference>
<evidence type="ECO:0000256" key="3">
    <source>
        <dbReference type="ARBA" id="ARBA00022448"/>
    </source>
</evidence>
<dbReference type="Gene3D" id="3.30.70.1320">
    <property type="entry name" value="Multidrug efflux transporter AcrB pore domain like"/>
    <property type="match status" value="1"/>
</dbReference>
<feature type="transmembrane region" description="Helical" evidence="8">
    <location>
        <begin position="1007"/>
        <end position="1033"/>
    </location>
</feature>
<dbReference type="OrthoDB" id="9758757at2"/>
<evidence type="ECO:0000256" key="2">
    <source>
        <dbReference type="ARBA" id="ARBA00010942"/>
    </source>
</evidence>
<dbReference type="GO" id="GO:0005886">
    <property type="term" value="C:plasma membrane"/>
    <property type="evidence" value="ECO:0007669"/>
    <property type="project" value="UniProtKB-SubCell"/>
</dbReference>
<name>A0A1E8CJB4_9GAMM</name>
<feature type="transmembrane region" description="Helical" evidence="8">
    <location>
        <begin position="918"/>
        <end position="942"/>
    </location>
</feature>
<dbReference type="InterPro" id="IPR004763">
    <property type="entry name" value="CusA-like"/>
</dbReference>
<dbReference type="NCBIfam" id="TIGR00914">
    <property type="entry name" value="2A0601"/>
    <property type="match status" value="1"/>
</dbReference>